<dbReference type="Gene3D" id="3.10.350.10">
    <property type="entry name" value="LysM domain"/>
    <property type="match status" value="2"/>
</dbReference>
<feature type="domain" description="LysM" evidence="2">
    <location>
        <begin position="24"/>
        <end position="69"/>
    </location>
</feature>
<gene>
    <name evidence="3" type="ORF">ACG04Q_04130</name>
</gene>
<dbReference type="Pfam" id="PF01476">
    <property type="entry name" value="LysM"/>
    <property type="match status" value="2"/>
</dbReference>
<protein>
    <submittedName>
        <fullName evidence="3">LysM peptidoglycan-binding domain-containing protein</fullName>
    </submittedName>
</protein>
<evidence type="ECO:0000313" key="3">
    <source>
        <dbReference type="EMBL" id="MFG6460749.1"/>
    </source>
</evidence>
<dbReference type="Gene3D" id="1.10.530.10">
    <property type="match status" value="1"/>
</dbReference>
<dbReference type="SMART" id="SM00257">
    <property type="entry name" value="LysM"/>
    <property type="match status" value="2"/>
</dbReference>
<dbReference type="PROSITE" id="PS51782">
    <property type="entry name" value="LYSM"/>
    <property type="match status" value="2"/>
</dbReference>
<dbReference type="InterPro" id="IPR036779">
    <property type="entry name" value="LysM_dom_sf"/>
</dbReference>
<feature type="region of interest" description="Disordered" evidence="1">
    <location>
        <begin position="154"/>
        <end position="187"/>
    </location>
</feature>
<feature type="domain" description="LysM" evidence="2">
    <location>
        <begin position="73"/>
        <end position="118"/>
    </location>
</feature>
<dbReference type="RefSeq" id="WP_394509566.1">
    <property type="nucleotide sequence ID" value="NZ_JBIGHX010000001.1"/>
</dbReference>
<dbReference type="Proteomes" id="UP001606302">
    <property type="component" value="Unassembled WGS sequence"/>
</dbReference>
<name>A0ABW7GFW7_9BURK</name>
<organism evidence="3 4">
    <name type="scientific">Pelomonas lactea</name>
    <dbReference type="NCBI Taxonomy" id="3299030"/>
    <lineage>
        <taxon>Bacteria</taxon>
        <taxon>Pseudomonadati</taxon>
        <taxon>Pseudomonadota</taxon>
        <taxon>Betaproteobacteria</taxon>
        <taxon>Burkholderiales</taxon>
        <taxon>Sphaerotilaceae</taxon>
        <taxon>Roseateles</taxon>
    </lineage>
</organism>
<dbReference type="CDD" id="cd00118">
    <property type="entry name" value="LysM"/>
    <property type="match status" value="2"/>
</dbReference>
<feature type="compositionally biased region" description="Low complexity" evidence="1">
    <location>
        <begin position="7"/>
        <end position="22"/>
    </location>
</feature>
<dbReference type="InterPro" id="IPR018392">
    <property type="entry name" value="LysM"/>
</dbReference>
<comment type="caution">
    <text evidence="3">The sequence shown here is derived from an EMBL/GenBank/DDBJ whole genome shotgun (WGS) entry which is preliminary data.</text>
</comment>
<keyword evidence="4" id="KW-1185">Reference proteome</keyword>
<feature type="compositionally biased region" description="Low complexity" evidence="1">
    <location>
        <begin position="172"/>
        <end position="186"/>
    </location>
</feature>
<accession>A0ABW7GFW7</accession>
<evidence type="ECO:0000256" key="1">
    <source>
        <dbReference type="SAM" id="MobiDB-lite"/>
    </source>
</evidence>
<dbReference type="PANTHER" id="PTHR33734:SF22">
    <property type="entry name" value="MEMBRANE-BOUND LYTIC MUREIN TRANSGLYCOSYLASE D"/>
    <property type="match status" value="1"/>
</dbReference>
<proteinExistence type="predicted"/>
<sequence length="402" mass="42195">MISLTRASSSAPAAGPGALAADGPGVVVQRGDSLHRIAAEHGVSLQALLAANPQLRNPDVIYPGMRLQLPDTGRYVVRPGDTLHAIARELGVSQRALQAANPQLRNPDVIHVGDSLRLPAQRGASAPAPQPPAAGPGLLARLAEFWSLLPLPTHPRAPATAPTAAPRREPAAPEAARPAAPAGAAGFEAHNARDRRWLAQRDTLVDAARRADVDPGVVAMIANFESGFRTDARPVARDASRNTVRQFDGTMALSTAHGLGQFTDGTWRQMLRTHGAEYGIADAATLTTAEANAHRNDAGLQAAMLAEFTHDNVATGRRLGGADDVANVYALHNLGGGDGATFLRALAADPTTRVDDVLSNAVIRNNSSLYGDGSITVQAAYERMGDAMRAGQRYADDARQPR</sequence>
<feature type="compositionally biased region" description="Low complexity" evidence="1">
    <location>
        <begin position="156"/>
        <end position="165"/>
    </location>
</feature>
<dbReference type="EMBL" id="JBIGHX010000001">
    <property type="protein sequence ID" value="MFG6460749.1"/>
    <property type="molecule type" value="Genomic_DNA"/>
</dbReference>
<feature type="region of interest" description="Disordered" evidence="1">
    <location>
        <begin position="1"/>
        <end position="22"/>
    </location>
</feature>
<dbReference type="InterPro" id="IPR023346">
    <property type="entry name" value="Lysozyme-like_dom_sf"/>
</dbReference>
<dbReference type="SUPFAM" id="SSF54106">
    <property type="entry name" value="LysM domain"/>
    <property type="match status" value="2"/>
</dbReference>
<dbReference type="SUPFAM" id="SSF53955">
    <property type="entry name" value="Lysozyme-like"/>
    <property type="match status" value="1"/>
</dbReference>
<reference evidence="3 4" key="1">
    <citation type="submission" date="2024-08" db="EMBL/GenBank/DDBJ databases">
        <authorList>
            <person name="Lu H."/>
        </authorList>
    </citation>
    <scope>NUCLEOTIDE SEQUENCE [LARGE SCALE GENOMIC DNA]</scope>
    <source>
        <strain evidence="3 4">DXS20W</strain>
    </source>
</reference>
<dbReference type="PANTHER" id="PTHR33734">
    <property type="entry name" value="LYSM DOMAIN-CONTAINING GPI-ANCHORED PROTEIN 2"/>
    <property type="match status" value="1"/>
</dbReference>
<evidence type="ECO:0000259" key="2">
    <source>
        <dbReference type="PROSITE" id="PS51782"/>
    </source>
</evidence>
<evidence type="ECO:0000313" key="4">
    <source>
        <dbReference type="Proteomes" id="UP001606302"/>
    </source>
</evidence>